<dbReference type="Proteomes" id="UP000011086">
    <property type="component" value="Unassembled WGS sequence"/>
</dbReference>
<sequence>MDWPPLCNRLFGAGSDENPSGALTRCLSAGAFYLTLLLKFSLDEDTLASRSTDMAVGNIITIYCA</sequence>
<gene>
    <name evidence="1" type="ORF">OOU_Y34scaffold00666g112</name>
</gene>
<protein>
    <submittedName>
        <fullName evidence="1">Uncharacterized protein</fullName>
    </submittedName>
</protein>
<organism evidence="1">
    <name type="scientific">Pyricularia oryzae (strain Y34)</name>
    <name type="common">Rice blast fungus</name>
    <name type="synonym">Magnaporthe oryzae</name>
    <dbReference type="NCBI Taxonomy" id="1143189"/>
    <lineage>
        <taxon>Eukaryota</taxon>
        <taxon>Fungi</taxon>
        <taxon>Dikarya</taxon>
        <taxon>Ascomycota</taxon>
        <taxon>Pezizomycotina</taxon>
        <taxon>Sordariomycetes</taxon>
        <taxon>Sordariomycetidae</taxon>
        <taxon>Magnaporthales</taxon>
        <taxon>Pyriculariaceae</taxon>
        <taxon>Pyricularia</taxon>
    </lineage>
</organism>
<reference evidence="1" key="1">
    <citation type="journal article" date="2012" name="PLoS Genet.">
        <title>Comparative analysis of the genomes of two field isolates of the rice blast fungus Magnaporthe oryzae.</title>
        <authorList>
            <person name="Xue M."/>
            <person name="Yang J."/>
            <person name="Li Z."/>
            <person name="Hu S."/>
            <person name="Yao N."/>
            <person name="Dean R.A."/>
            <person name="Zhao W."/>
            <person name="Shen M."/>
            <person name="Zhang H."/>
            <person name="Li C."/>
            <person name="Liu L."/>
            <person name="Cao L."/>
            <person name="Xu X."/>
            <person name="Xing Y."/>
            <person name="Hsiang T."/>
            <person name="Zhang Z."/>
            <person name="Xu J.R."/>
            <person name="Peng Y.L."/>
        </authorList>
    </citation>
    <scope>NUCLEOTIDE SEQUENCE</scope>
    <source>
        <strain evidence="1">Y34</strain>
    </source>
</reference>
<evidence type="ECO:0000313" key="1">
    <source>
        <dbReference type="EMBL" id="ELQ36251.1"/>
    </source>
</evidence>
<accession>A0AA97NTV2</accession>
<dbReference type="EMBL" id="JH793700">
    <property type="protein sequence ID" value="ELQ36251.1"/>
    <property type="molecule type" value="Genomic_DNA"/>
</dbReference>
<name>A0AA97NTV2_PYRO3</name>
<proteinExistence type="predicted"/>
<dbReference type="AlphaFoldDB" id="A0AA97NTV2"/>